<evidence type="ECO:0000313" key="3">
    <source>
        <dbReference type="EMBL" id="CAG9319587.1"/>
    </source>
</evidence>
<dbReference type="EMBL" id="CAJZBQ010000023">
    <property type="protein sequence ID" value="CAG9319587.1"/>
    <property type="molecule type" value="Genomic_DNA"/>
</dbReference>
<name>A0AAU9JFP1_9CILI</name>
<sequence length="470" mass="54115">MAIRIPTRPHPPFASKTSNSNLNLTGKSQALNPFIFEDKTAKSTTLLPSINSFNINSLRKIRKTKKAHTLKLERFSDPLQNSPSLNSIVIQKSGGSFSRSMHFKLTADPLNSSPLFDDLYEEEKEIITPTPFNEVVEEDLQKSIFRSQSIDVDNSQTSFWHKISENTKKPETPELTQIKKPQGLKIRVVKSSQGLPSSRSIENPQNSPKLLSLKITKSSDPKREEPKGSEKWKKSMKDHLFQTFQALKYLNSHPSIDIDLVRCRKIKLTKKLEFRKTVIFDLDETLIHCVDNEADEASDAIIPVKFPNGMIAKTKIKIRPYAVECLRVISKICEVIIFSSFNQTYADAIIDFLDPKKEIVHHRLYRDSCVIVNGLIIKDIRILEDRNLEDVVIVDNSVHSFIYQLENGIPIVSWTNNEDDKELLNLVNYIKKLTTPDDIRKLNRKTFKLYRFYMDYIHEFETDSPHKAKK</sequence>
<feature type="compositionally biased region" description="Polar residues" evidence="1">
    <location>
        <begin position="191"/>
        <end position="209"/>
    </location>
</feature>
<reference evidence="3" key="1">
    <citation type="submission" date="2021-09" db="EMBL/GenBank/DDBJ databases">
        <authorList>
            <consortium name="AG Swart"/>
            <person name="Singh M."/>
            <person name="Singh A."/>
            <person name="Seah K."/>
            <person name="Emmerich C."/>
        </authorList>
    </citation>
    <scope>NUCLEOTIDE SEQUENCE</scope>
    <source>
        <strain evidence="3">ATCC30299</strain>
    </source>
</reference>
<dbReference type="Proteomes" id="UP001162131">
    <property type="component" value="Unassembled WGS sequence"/>
</dbReference>
<dbReference type="Gene3D" id="3.40.50.1000">
    <property type="entry name" value="HAD superfamily/HAD-like"/>
    <property type="match status" value="1"/>
</dbReference>
<keyword evidence="4" id="KW-1185">Reference proteome</keyword>
<dbReference type="PROSITE" id="PS50969">
    <property type="entry name" value="FCP1"/>
    <property type="match status" value="1"/>
</dbReference>
<feature type="region of interest" description="Disordered" evidence="1">
    <location>
        <begin position="191"/>
        <end position="233"/>
    </location>
</feature>
<dbReference type="CDD" id="cd07521">
    <property type="entry name" value="HAD_FCP1-like"/>
    <property type="match status" value="1"/>
</dbReference>
<dbReference type="FunFam" id="3.40.50.1000:FF:000184">
    <property type="entry name" value="Uncharacterized protein"/>
    <property type="match status" value="1"/>
</dbReference>
<dbReference type="GO" id="GO:0016791">
    <property type="term" value="F:phosphatase activity"/>
    <property type="evidence" value="ECO:0007669"/>
    <property type="project" value="InterPro"/>
</dbReference>
<gene>
    <name evidence="3" type="ORF">BSTOLATCC_MIC24138</name>
</gene>
<evidence type="ECO:0000259" key="2">
    <source>
        <dbReference type="PROSITE" id="PS50969"/>
    </source>
</evidence>
<dbReference type="InterPro" id="IPR050365">
    <property type="entry name" value="TIM50"/>
</dbReference>
<organism evidence="3 4">
    <name type="scientific">Blepharisma stoltei</name>
    <dbReference type="NCBI Taxonomy" id="1481888"/>
    <lineage>
        <taxon>Eukaryota</taxon>
        <taxon>Sar</taxon>
        <taxon>Alveolata</taxon>
        <taxon>Ciliophora</taxon>
        <taxon>Postciliodesmatophora</taxon>
        <taxon>Heterotrichea</taxon>
        <taxon>Heterotrichida</taxon>
        <taxon>Blepharismidae</taxon>
        <taxon>Blepharisma</taxon>
    </lineage>
</organism>
<dbReference type="Pfam" id="PF03031">
    <property type="entry name" value="NIF"/>
    <property type="match status" value="1"/>
</dbReference>
<dbReference type="InterPro" id="IPR011948">
    <property type="entry name" value="Dullard_phosphatase"/>
</dbReference>
<dbReference type="SUPFAM" id="SSF56784">
    <property type="entry name" value="HAD-like"/>
    <property type="match status" value="1"/>
</dbReference>
<feature type="domain" description="FCP1 homology" evidence="2">
    <location>
        <begin position="271"/>
        <end position="433"/>
    </location>
</feature>
<dbReference type="NCBIfam" id="TIGR02251">
    <property type="entry name" value="HIF-SF_euk"/>
    <property type="match status" value="1"/>
</dbReference>
<dbReference type="SMART" id="SM00577">
    <property type="entry name" value="CPDc"/>
    <property type="match status" value="1"/>
</dbReference>
<dbReference type="InterPro" id="IPR004274">
    <property type="entry name" value="FCP1_dom"/>
</dbReference>
<accession>A0AAU9JFP1</accession>
<dbReference type="InterPro" id="IPR036412">
    <property type="entry name" value="HAD-like_sf"/>
</dbReference>
<dbReference type="PANTHER" id="PTHR12210">
    <property type="entry name" value="DULLARD PROTEIN PHOSPHATASE"/>
    <property type="match status" value="1"/>
</dbReference>
<proteinExistence type="predicted"/>
<protein>
    <recommendedName>
        <fullName evidence="2">FCP1 homology domain-containing protein</fullName>
    </recommendedName>
</protein>
<evidence type="ECO:0000256" key="1">
    <source>
        <dbReference type="SAM" id="MobiDB-lite"/>
    </source>
</evidence>
<evidence type="ECO:0000313" key="4">
    <source>
        <dbReference type="Proteomes" id="UP001162131"/>
    </source>
</evidence>
<feature type="region of interest" description="Disordered" evidence="1">
    <location>
        <begin position="1"/>
        <end position="22"/>
    </location>
</feature>
<dbReference type="AlphaFoldDB" id="A0AAU9JFP1"/>
<feature type="compositionally biased region" description="Basic and acidic residues" evidence="1">
    <location>
        <begin position="217"/>
        <end position="233"/>
    </location>
</feature>
<comment type="caution">
    <text evidence="3">The sequence shown here is derived from an EMBL/GenBank/DDBJ whole genome shotgun (WGS) entry which is preliminary data.</text>
</comment>
<dbReference type="InterPro" id="IPR023214">
    <property type="entry name" value="HAD_sf"/>
</dbReference>